<dbReference type="HOGENOM" id="CLU_010194_1_0_4"/>
<dbReference type="EMBL" id="CP002879">
    <property type="protein sequence ID" value="AEI81826.1"/>
    <property type="molecule type" value="Genomic_DNA"/>
</dbReference>
<protein>
    <submittedName>
        <fullName evidence="4">3-beta-hydroxysteroid dehydrogenase</fullName>
        <ecNumber evidence="4">1.1.1.51</ecNumber>
    </submittedName>
</protein>
<dbReference type="SUPFAM" id="SSF51735">
    <property type="entry name" value="NAD(P)-binding Rossmann-fold domains"/>
    <property type="match status" value="1"/>
</dbReference>
<dbReference type="PROSITE" id="PS00061">
    <property type="entry name" value="ADH_SHORT"/>
    <property type="match status" value="1"/>
</dbReference>
<organism evidence="4 5">
    <name type="scientific">Cupriavidus necator (strain ATCC 43291 / DSM 13513 / CCUG 52238 / LMG 8453 / N-1)</name>
    <name type="common">Ralstonia eutropha</name>
    <dbReference type="NCBI Taxonomy" id="1042878"/>
    <lineage>
        <taxon>Bacteria</taxon>
        <taxon>Pseudomonadati</taxon>
        <taxon>Pseudomonadota</taxon>
        <taxon>Betaproteobacteria</taxon>
        <taxon>Burkholderiales</taxon>
        <taxon>Burkholderiaceae</taxon>
        <taxon>Cupriavidus</taxon>
    </lineage>
</organism>
<dbReference type="FunFam" id="3.40.50.720:FF:000084">
    <property type="entry name" value="Short-chain dehydrogenase reductase"/>
    <property type="match status" value="1"/>
</dbReference>
<dbReference type="PRINTS" id="PR00080">
    <property type="entry name" value="SDRFAMILY"/>
</dbReference>
<dbReference type="InterPro" id="IPR020904">
    <property type="entry name" value="Sc_DH/Rdtase_CS"/>
</dbReference>
<proteinExistence type="inferred from homology"/>
<geneLocation type="plasmid" evidence="4 5">
    <name>pBB1</name>
</geneLocation>
<dbReference type="Gene3D" id="3.40.50.720">
    <property type="entry name" value="NAD(P)-binding Rossmann-like Domain"/>
    <property type="match status" value="1"/>
</dbReference>
<dbReference type="EC" id="1.1.1.51" evidence="4"/>
<evidence type="ECO:0000259" key="3">
    <source>
        <dbReference type="SMART" id="SM00822"/>
    </source>
</evidence>
<comment type="similarity">
    <text evidence="1">Belongs to the short-chain dehydrogenases/reductases (SDR) family.</text>
</comment>
<dbReference type="AlphaFoldDB" id="F8GWV6"/>
<dbReference type="GeneID" id="34311553"/>
<dbReference type="PANTHER" id="PTHR42760">
    <property type="entry name" value="SHORT-CHAIN DEHYDROGENASES/REDUCTASES FAMILY MEMBER"/>
    <property type="match status" value="1"/>
</dbReference>
<dbReference type="InterPro" id="IPR057326">
    <property type="entry name" value="KR_dom"/>
</dbReference>
<keyword evidence="2 4" id="KW-0560">Oxidoreductase</keyword>
<reference evidence="4 5" key="1">
    <citation type="journal article" date="2011" name="J. Bacteriol.">
        <title>Complete genome sequence of the type strain Cupriavidus necator N-1.</title>
        <authorList>
            <person name="Poehlein A."/>
            <person name="Kusian B."/>
            <person name="Friedrich B."/>
            <person name="Daniel R."/>
            <person name="Bowien B."/>
        </authorList>
    </citation>
    <scope>NUCLEOTIDE SEQUENCE [LARGE SCALE GENOMIC DNA]</scope>
    <source>
        <strain evidence="5">ATCC 43291 / DSM 13513 / CCUG 52238 / LMG 8453 / N-1</strain>
        <plasmid evidence="4 5">pBB1</plasmid>
    </source>
</reference>
<evidence type="ECO:0000256" key="1">
    <source>
        <dbReference type="ARBA" id="ARBA00006484"/>
    </source>
</evidence>
<evidence type="ECO:0000313" key="4">
    <source>
        <dbReference type="EMBL" id="AEI81826.1"/>
    </source>
</evidence>
<name>F8GWV6_CUPNN</name>
<sequence>MGDLEGKVALVSGGSKGMGEAIARLFAREGARVVLTARSEADARRVAESIGPSACGMALEVSNRSNWVRVIDAVSERWGRLDILVNSAGVSIGGSIEDTNEENWRLHMATNLDGVYYGCQTALPLMKSSGEPSSIINIASVIASRPMSSLMAYGASKTAMVAMTKSIALHCALNGYAIRANTIHPGGIETPMFEDALVQTGLPREQAYAMWCSAHPMGRIGKPEEVAQAALWLASDASSFTTGGEVTVDGGSAIRH</sequence>
<dbReference type="PRINTS" id="PR00081">
    <property type="entry name" value="GDHRDH"/>
</dbReference>
<dbReference type="Proteomes" id="UP000006798">
    <property type="component" value="Plasmid pBB1"/>
</dbReference>
<dbReference type="GO" id="GO:0016616">
    <property type="term" value="F:oxidoreductase activity, acting on the CH-OH group of donors, NAD or NADP as acceptor"/>
    <property type="evidence" value="ECO:0007669"/>
    <property type="project" value="UniProtKB-ARBA"/>
</dbReference>
<keyword evidence="4" id="KW-0614">Plasmid</keyword>
<dbReference type="KEGG" id="cnc:CNE_BB1p04020"/>
<accession>F8GWV6</accession>
<evidence type="ECO:0000256" key="2">
    <source>
        <dbReference type="ARBA" id="ARBA00023002"/>
    </source>
</evidence>
<gene>
    <name evidence="4" type="ordered locus">CNE_BB1p04020</name>
</gene>
<feature type="domain" description="Ketoreductase" evidence="3">
    <location>
        <begin position="7"/>
        <end position="144"/>
    </location>
</feature>
<dbReference type="RefSeq" id="WP_013958881.1">
    <property type="nucleotide sequence ID" value="NC_015727.1"/>
</dbReference>
<dbReference type="PANTHER" id="PTHR42760:SF115">
    <property type="entry name" value="3-OXOACYL-[ACYL-CARRIER-PROTEIN] REDUCTASE FABG"/>
    <property type="match status" value="1"/>
</dbReference>
<evidence type="ECO:0000313" key="5">
    <source>
        <dbReference type="Proteomes" id="UP000006798"/>
    </source>
</evidence>
<dbReference type="Pfam" id="PF13561">
    <property type="entry name" value="adh_short_C2"/>
    <property type="match status" value="1"/>
</dbReference>
<dbReference type="NCBIfam" id="NF005559">
    <property type="entry name" value="PRK07231.1"/>
    <property type="match status" value="1"/>
</dbReference>
<dbReference type="InterPro" id="IPR036291">
    <property type="entry name" value="NAD(P)-bd_dom_sf"/>
</dbReference>
<dbReference type="InterPro" id="IPR002347">
    <property type="entry name" value="SDR_fam"/>
</dbReference>
<dbReference type="SMART" id="SM00822">
    <property type="entry name" value="PKS_KR"/>
    <property type="match status" value="1"/>
</dbReference>